<reference evidence="2 3" key="1">
    <citation type="submission" date="2018-03" db="EMBL/GenBank/DDBJ databases">
        <title>Genomic Encyclopedia of Archaeal and Bacterial Type Strains, Phase II (KMG-II): from individual species to whole genera.</title>
        <authorList>
            <person name="Goeker M."/>
        </authorList>
    </citation>
    <scope>NUCLEOTIDE SEQUENCE [LARGE SCALE GENOMIC DNA]</scope>
    <source>
        <strain evidence="2 3">DSM 45601</strain>
    </source>
</reference>
<proteinExistence type="predicted"/>
<comment type="caution">
    <text evidence="2">The sequence shown here is derived from an EMBL/GenBank/DDBJ whole genome shotgun (WGS) entry which is preliminary data.</text>
</comment>
<feature type="transmembrane region" description="Helical" evidence="1">
    <location>
        <begin position="27"/>
        <end position="46"/>
    </location>
</feature>
<accession>A0A2T0Q7G1</accession>
<name>A0A2T0Q7G1_9ACTN</name>
<dbReference type="OrthoDB" id="3804146at2"/>
<sequence>MAILSASPWALIVLTLDLVRRYWAPMLLWYALGQLLHDLFMQVLILAGEQHRLLGYAGLSLSILITLVAMILMFHAVRPGLPTLQSELRTHRRPVADLSAFDEEEHNVIDAVAQAILPFLIFYGAWNLIADEVREYGVGFFNSTGNLDILGDELNGVAFGIPMAVAIGAWLARWVFENLYNRSHNRWLGITTAVFESVWTFFALFTVAQLIGDFWTWLGNRVFVQGIGDAVQSSITFLDGLVPFELNLFVNLSWDWWLVEIWPYLKDGLLQPILWLTIAAVVFGAEISRNRALIEGTGRLEERIDRLSSRIPRSLRWAGVSLTRDLQDKYTPFLNAFRFVLRTGMVFYLSYCLIYTLLEIGMDWLYRGVLYAMGPHDFLEWWWNRLPFVEFGVDALHEILRVCLLAAAFELTLRRVGHLSRGRRSKGREKVFS</sequence>
<keyword evidence="3" id="KW-1185">Reference proteome</keyword>
<dbReference type="RefSeq" id="WP_106244672.1">
    <property type="nucleotide sequence ID" value="NZ_PVZC01000003.1"/>
</dbReference>
<dbReference type="EMBL" id="PVZC01000003">
    <property type="protein sequence ID" value="PRX99775.1"/>
    <property type="molecule type" value="Genomic_DNA"/>
</dbReference>
<keyword evidence="1" id="KW-1133">Transmembrane helix</keyword>
<protein>
    <submittedName>
        <fullName evidence="2">Uncharacterized protein</fullName>
    </submittedName>
</protein>
<keyword evidence="1" id="KW-0472">Membrane</keyword>
<gene>
    <name evidence="2" type="ORF">CLV72_103381</name>
</gene>
<feature type="transmembrane region" description="Helical" evidence="1">
    <location>
        <begin position="53"/>
        <end position="77"/>
    </location>
</feature>
<feature type="transmembrane region" description="Helical" evidence="1">
    <location>
        <begin position="188"/>
        <end position="211"/>
    </location>
</feature>
<feature type="transmembrane region" description="Helical" evidence="1">
    <location>
        <begin position="339"/>
        <end position="358"/>
    </location>
</feature>
<organism evidence="2 3">
    <name type="scientific">Allonocardiopsis opalescens</name>
    <dbReference type="NCBI Taxonomy" id="1144618"/>
    <lineage>
        <taxon>Bacteria</taxon>
        <taxon>Bacillati</taxon>
        <taxon>Actinomycetota</taxon>
        <taxon>Actinomycetes</taxon>
        <taxon>Streptosporangiales</taxon>
        <taxon>Allonocardiopsis</taxon>
    </lineage>
</organism>
<evidence type="ECO:0000313" key="3">
    <source>
        <dbReference type="Proteomes" id="UP000237846"/>
    </source>
</evidence>
<evidence type="ECO:0000256" key="1">
    <source>
        <dbReference type="SAM" id="Phobius"/>
    </source>
</evidence>
<feature type="transmembrane region" description="Helical" evidence="1">
    <location>
        <begin position="269"/>
        <end position="287"/>
    </location>
</feature>
<dbReference type="Proteomes" id="UP000237846">
    <property type="component" value="Unassembled WGS sequence"/>
</dbReference>
<keyword evidence="1" id="KW-0812">Transmembrane</keyword>
<feature type="transmembrane region" description="Helical" evidence="1">
    <location>
        <begin position="157"/>
        <end position="176"/>
    </location>
</feature>
<dbReference type="AlphaFoldDB" id="A0A2T0Q7G1"/>
<evidence type="ECO:0000313" key="2">
    <source>
        <dbReference type="EMBL" id="PRX99775.1"/>
    </source>
</evidence>